<evidence type="ECO:0000313" key="1">
    <source>
        <dbReference type="EMBL" id="RJY08585.1"/>
    </source>
</evidence>
<organism evidence="1 2">
    <name type="scientific">Aurantiacibacter aquimixticola</name>
    <dbReference type="NCBI Taxonomy" id="1958945"/>
    <lineage>
        <taxon>Bacteria</taxon>
        <taxon>Pseudomonadati</taxon>
        <taxon>Pseudomonadota</taxon>
        <taxon>Alphaproteobacteria</taxon>
        <taxon>Sphingomonadales</taxon>
        <taxon>Erythrobacteraceae</taxon>
        <taxon>Aurantiacibacter</taxon>
    </lineage>
</organism>
<evidence type="ECO:0000313" key="2">
    <source>
        <dbReference type="Proteomes" id="UP000285232"/>
    </source>
</evidence>
<dbReference type="PROSITE" id="PS51257">
    <property type="entry name" value="PROKAR_LIPOPROTEIN"/>
    <property type="match status" value="1"/>
</dbReference>
<dbReference type="RefSeq" id="WP_120047596.1">
    <property type="nucleotide sequence ID" value="NZ_RAHX01000001.1"/>
</dbReference>
<keyword evidence="2" id="KW-1185">Reference proteome</keyword>
<dbReference type="EMBL" id="RAHX01000001">
    <property type="protein sequence ID" value="RJY08585.1"/>
    <property type="molecule type" value="Genomic_DNA"/>
</dbReference>
<dbReference type="Proteomes" id="UP000285232">
    <property type="component" value="Unassembled WGS sequence"/>
</dbReference>
<gene>
    <name evidence="1" type="ORF">D6201_03705</name>
</gene>
<dbReference type="OrthoDB" id="7410546at2"/>
<protein>
    <submittedName>
        <fullName evidence="1">Uncharacterized protein</fullName>
    </submittedName>
</protein>
<dbReference type="AlphaFoldDB" id="A0A419RS30"/>
<reference evidence="1 2" key="1">
    <citation type="journal article" date="2017" name="Int. J. Syst. Evol. Microbiol.">
        <title>Erythrobacter aquimixticola sp. nov., isolated from the junction between the ocean and a freshwater spring.</title>
        <authorList>
            <person name="Park S."/>
            <person name="Jung Y.T."/>
            <person name="Choi S.J."/>
            <person name="Yoon J.H."/>
        </authorList>
    </citation>
    <scope>NUCLEOTIDE SEQUENCE [LARGE SCALE GENOMIC DNA]</scope>
    <source>
        <strain evidence="1 2">JSSK-14</strain>
    </source>
</reference>
<comment type="caution">
    <text evidence="1">The sequence shown here is derived from an EMBL/GenBank/DDBJ whole genome shotgun (WGS) entry which is preliminary data.</text>
</comment>
<accession>A0A419RS30</accession>
<sequence length="127" mass="13463">MKTLIALAGAFALAACGGSEPEEPIGPDIAEAPVAEAELQYAGVYEGEDENGVPWRTELNEDGTFTDMEGGEVIRTGTWSEEDIRGTCFVEEGVEGEDCYQMGEVQEDGTVEVTGPDGASFTMNKTS</sequence>
<name>A0A419RS30_9SPHN</name>
<proteinExistence type="predicted"/>